<accession>A0A376B163</accession>
<dbReference type="FunFam" id="3.30.310.130:FF:000008">
    <property type="entry name" value="Ubiquitin-like-specific protease 1"/>
    <property type="match status" value="1"/>
</dbReference>
<proteinExistence type="inferred from homology"/>
<organism evidence="7 8">
    <name type="scientific">Saccharomycodes ludwigii</name>
    <dbReference type="NCBI Taxonomy" id="36035"/>
    <lineage>
        <taxon>Eukaryota</taxon>
        <taxon>Fungi</taxon>
        <taxon>Dikarya</taxon>
        <taxon>Ascomycota</taxon>
        <taxon>Saccharomycotina</taxon>
        <taxon>Saccharomycetes</taxon>
        <taxon>Saccharomycodales</taxon>
        <taxon>Saccharomycodaceae</taxon>
        <taxon>Saccharomycodes</taxon>
    </lineage>
</organism>
<evidence type="ECO:0000256" key="3">
    <source>
        <dbReference type="ARBA" id="ARBA00022801"/>
    </source>
</evidence>
<dbReference type="Proteomes" id="UP000262825">
    <property type="component" value="Unassembled WGS sequence"/>
</dbReference>
<dbReference type="GO" id="GO:0019783">
    <property type="term" value="F:ubiquitin-like protein peptidase activity"/>
    <property type="evidence" value="ECO:0007669"/>
    <property type="project" value="UniProtKB-ARBA"/>
</dbReference>
<dbReference type="VEuPathDB" id="FungiDB:SCODWIG_00186"/>
<dbReference type="AlphaFoldDB" id="A0A376B163"/>
<dbReference type="OrthoDB" id="3972426at2759"/>
<evidence type="ECO:0000256" key="2">
    <source>
        <dbReference type="ARBA" id="ARBA00022670"/>
    </source>
</evidence>
<dbReference type="EMBL" id="UFAJ01000012">
    <property type="protein sequence ID" value="SSD58425.1"/>
    <property type="molecule type" value="Genomic_DNA"/>
</dbReference>
<dbReference type="SUPFAM" id="SSF54001">
    <property type="entry name" value="Cysteine proteinases"/>
    <property type="match status" value="1"/>
</dbReference>
<dbReference type="InterPro" id="IPR003653">
    <property type="entry name" value="Peptidase_C48_C"/>
</dbReference>
<dbReference type="GO" id="GO:0016926">
    <property type="term" value="P:protein desumoylation"/>
    <property type="evidence" value="ECO:0007669"/>
    <property type="project" value="UniProtKB-ARBA"/>
</dbReference>
<dbReference type="Pfam" id="PF02902">
    <property type="entry name" value="Peptidase_C48"/>
    <property type="match status" value="1"/>
</dbReference>
<gene>
    <name evidence="7" type="ORF">SCODWIG_00186</name>
</gene>
<sequence>MTSPNINDNGRINTERINTLPIKKIYDDQSQNWKVQQQNIIDIYHNDDIADEVSDSTTKKSGDTKITHQKQIISNTRPYLPKDPAFIIYTSPITYLSNKKGVADNSEDKVNDDLNSFDNYKKQKKKEKNNTLPYPKSNVFHPKTSAKRKHEIWYVATKDDNTNLEKTTIEHLTTSESPTMFKKIANKFYNLLYYKEPPKTITTGKTTDSLKDTVEYNKPSIKRTERNGFDTQFVPRKRTKPITAMERRKIELSEKLTGNLNANNLELLDQRKDPFNWNSLPDTDTMEKDDRKKNLSPYGTAFFRKRKHIQENEQLALCTKHENYNGQNELAFLKKIYNGESYRTPASIEKERENQLNLLKKDSKKQNSYTFKNTVQDLVDRIKKSLFADSKDIDGNNNDVIFVKEQAVDPTTFTRPLALKEKLIFDRSLVTFHDEFKAYKAIIEEREQLKQELEKRRKEKLSKSLIPDLSQHELDKVYSIFENGTSTKTWRCYDLDIGMRDIKTLVPGRWLNDTIIEFFMKYIENKNEKVVSFNSFFFTALSERGYQGVRRWMKRKKVDINNLSKIFTPININRSHWALGMIDITRKKIIYVDSLSNASNTGPKVFSMLSLLKDYLLEESKGKLGDGFELEHIGCPQQPNGFDCGIYVCMNSLYLSKNRYLDFKSKDALKMREYIADLIINSD</sequence>
<feature type="domain" description="Ubiquitin-like protease family profile" evidence="6">
    <location>
        <begin position="495"/>
        <end position="655"/>
    </location>
</feature>
<keyword evidence="2" id="KW-0645">Protease</keyword>
<dbReference type="GO" id="GO:0006508">
    <property type="term" value="P:proteolysis"/>
    <property type="evidence" value="ECO:0007669"/>
    <property type="project" value="UniProtKB-KW"/>
</dbReference>
<keyword evidence="3" id="KW-0378">Hydrolase</keyword>
<dbReference type="PROSITE" id="PS50600">
    <property type="entry name" value="ULP_PROTEASE"/>
    <property type="match status" value="1"/>
</dbReference>
<protein>
    <recommendedName>
        <fullName evidence="6">Ubiquitin-like protease family profile domain-containing protein</fullName>
    </recommendedName>
</protein>
<evidence type="ECO:0000256" key="1">
    <source>
        <dbReference type="ARBA" id="ARBA00005234"/>
    </source>
</evidence>
<comment type="similarity">
    <text evidence="1">Belongs to the peptidase C48 family.</text>
</comment>
<evidence type="ECO:0000256" key="5">
    <source>
        <dbReference type="SAM" id="Coils"/>
    </source>
</evidence>
<keyword evidence="4" id="KW-0788">Thiol protease</keyword>
<dbReference type="PANTHER" id="PTHR46915">
    <property type="entry name" value="UBIQUITIN-LIKE PROTEASE 4-RELATED"/>
    <property type="match status" value="1"/>
</dbReference>
<dbReference type="PANTHER" id="PTHR46915:SF2">
    <property type="entry name" value="UBIQUITIN-LIKE PROTEASE 4"/>
    <property type="match status" value="1"/>
</dbReference>
<keyword evidence="8" id="KW-1185">Reference proteome</keyword>
<dbReference type="Gene3D" id="1.10.418.20">
    <property type="match status" value="1"/>
</dbReference>
<evidence type="ECO:0000313" key="7">
    <source>
        <dbReference type="EMBL" id="SSD58425.1"/>
    </source>
</evidence>
<name>A0A376B163_9ASCO</name>
<evidence type="ECO:0000313" key="8">
    <source>
        <dbReference type="Proteomes" id="UP000262825"/>
    </source>
</evidence>
<evidence type="ECO:0000256" key="4">
    <source>
        <dbReference type="ARBA" id="ARBA00022807"/>
    </source>
</evidence>
<keyword evidence="5" id="KW-0175">Coiled coil</keyword>
<dbReference type="InterPro" id="IPR038765">
    <property type="entry name" value="Papain-like_cys_pep_sf"/>
</dbReference>
<dbReference type="Gene3D" id="3.30.310.130">
    <property type="entry name" value="Ubiquitin-related"/>
    <property type="match status" value="1"/>
</dbReference>
<feature type="coiled-coil region" evidence="5">
    <location>
        <begin position="436"/>
        <end position="463"/>
    </location>
</feature>
<reference evidence="8" key="1">
    <citation type="submission" date="2018-06" db="EMBL/GenBank/DDBJ databases">
        <authorList>
            <person name="Guldener U."/>
        </authorList>
    </citation>
    <scope>NUCLEOTIDE SEQUENCE [LARGE SCALE GENOMIC DNA]</scope>
    <source>
        <strain evidence="8">UTAD17</strain>
    </source>
</reference>
<evidence type="ECO:0000259" key="6">
    <source>
        <dbReference type="PROSITE" id="PS50600"/>
    </source>
</evidence>
<dbReference type="GO" id="GO:0008234">
    <property type="term" value="F:cysteine-type peptidase activity"/>
    <property type="evidence" value="ECO:0007669"/>
    <property type="project" value="UniProtKB-KW"/>
</dbReference>